<reference evidence="4" key="4">
    <citation type="submission" date="2020-05" db="EMBL/GenBank/DDBJ databases">
        <title>Genomic insights into acetone-butanol-ethanol (ABE) fermentation by sequencing solventogenic clostridia strains.</title>
        <authorList>
            <person name="Brown S."/>
        </authorList>
    </citation>
    <scope>NUCLEOTIDE SEQUENCE</scope>
    <source>
        <strain evidence="4">DJ126</strain>
    </source>
</reference>
<name>A0A0B5QYH8_CLOBE</name>
<dbReference type="KEGG" id="cbei:LF65_05563"/>
<evidence type="ECO:0000313" key="5">
    <source>
        <dbReference type="Proteomes" id="UP000031866"/>
    </source>
</evidence>
<evidence type="ECO:0000313" key="1">
    <source>
        <dbReference type="EMBL" id="AJH02074.1"/>
    </source>
</evidence>
<dbReference type="GeneID" id="66347851"/>
<reference evidence="1" key="2">
    <citation type="submission" date="2016-02" db="EMBL/GenBank/DDBJ databases">
        <title>Genome sequence of Clostridium beijerinckii strain 59B.</title>
        <authorList>
            <person name="Little G.T."/>
            <person name="Minton N.P."/>
        </authorList>
    </citation>
    <scope>NUCLEOTIDE SEQUENCE</scope>
    <source>
        <strain evidence="1">NCIMB 14988</strain>
    </source>
</reference>
<dbReference type="OMA" id="YMYLLNE"/>
<evidence type="ECO:0000313" key="4">
    <source>
        <dbReference type="EMBL" id="NRV09159.1"/>
    </source>
</evidence>
<dbReference type="EMBL" id="JABSXK010000001">
    <property type="protein sequence ID" value="NRV09159.1"/>
    <property type="molecule type" value="Genomic_DNA"/>
</dbReference>
<reference evidence="3" key="5">
    <citation type="submission" date="2020-11" db="EMBL/GenBank/DDBJ databases">
        <authorList>
            <person name="Thieme N."/>
            <person name="Liebl W."/>
            <person name="Zverlov V."/>
        </authorList>
    </citation>
    <scope>NUCLEOTIDE SEQUENCE</scope>
    <source>
        <strain evidence="3">NT08</strain>
    </source>
</reference>
<accession>A0A0B5QYH8</accession>
<dbReference type="Pfam" id="PF10704">
    <property type="entry name" value="DUF2508"/>
    <property type="match status" value="1"/>
</dbReference>
<dbReference type="EMBL" id="CP010086">
    <property type="protein sequence ID" value="AJH02074.1"/>
    <property type="molecule type" value="Genomic_DNA"/>
</dbReference>
<evidence type="ECO:0000313" key="2">
    <source>
        <dbReference type="EMBL" id="MBC2475505.1"/>
    </source>
</evidence>
<dbReference type="AlphaFoldDB" id="A0A0B5QYH8"/>
<organism evidence="1 5">
    <name type="scientific">Clostridium beijerinckii</name>
    <name type="common">Clostridium MP</name>
    <dbReference type="NCBI Taxonomy" id="1520"/>
    <lineage>
        <taxon>Bacteria</taxon>
        <taxon>Bacillati</taxon>
        <taxon>Bacillota</taxon>
        <taxon>Clostridia</taxon>
        <taxon>Eubacteriales</taxon>
        <taxon>Clostridiaceae</taxon>
        <taxon>Clostridium</taxon>
    </lineage>
</organism>
<dbReference type="Proteomes" id="UP000631418">
    <property type="component" value="Unassembled WGS sequence"/>
</dbReference>
<dbReference type="STRING" id="1520.LF65_05563"/>
<protein>
    <submittedName>
        <fullName evidence="2">YaaL family protein</fullName>
    </submittedName>
</protein>
<dbReference type="Proteomes" id="UP000821656">
    <property type="component" value="Unassembled WGS sequence"/>
</dbReference>
<dbReference type="Proteomes" id="UP000031866">
    <property type="component" value="Chromosome"/>
</dbReference>
<evidence type="ECO:0000313" key="3">
    <source>
        <dbReference type="EMBL" id="MBF7808298.1"/>
    </source>
</evidence>
<dbReference type="RefSeq" id="WP_012061098.1">
    <property type="nucleotide sequence ID" value="NZ_BKAK01000011.1"/>
</dbReference>
<dbReference type="InterPro" id="IPR019644">
    <property type="entry name" value="DUF2508"/>
</dbReference>
<dbReference type="OrthoDB" id="1809893at2"/>
<dbReference type="EMBL" id="JADOEF010000001">
    <property type="protein sequence ID" value="MBF7808298.1"/>
    <property type="molecule type" value="Genomic_DNA"/>
</dbReference>
<dbReference type="Proteomes" id="UP001194098">
    <property type="component" value="Unassembled WGS sequence"/>
</dbReference>
<reference evidence="2" key="6">
    <citation type="journal article" date="2022" name="Nat. Biotechnol.">
        <title>Carbon-negative production of acetone and isopropanol by gas fermentation at industrial pilot scale.</title>
        <authorList>
            <person name="Liew F.E."/>
            <person name="Nogle R."/>
            <person name="Abdalla T."/>
            <person name="Rasor B.J."/>
            <person name="Canter C."/>
            <person name="Jensen R.O."/>
            <person name="Wang L."/>
            <person name="Strutz J."/>
            <person name="Chirania P."/>
            <person name="De Tissera S."/>
            <person name="Mueller A.P."/>
            <person name="Ruan Z."/>
            <person name="Gao A."/>
            <person name="Tran L."/>
            <person name="Engle N.L."/>
            <person name="Bromley J.C."/>
            <person name="Daniell J."/>
            <person name="Conrado R."/>
            <person name="Tschaplinski T.J."/>
            <person name="Giannone R.J."/>
            <person name="Hettich R.L."/>
            <person name="Karim A.S."/>
            <person name="Simpson S.D."/>
            <person name="Brown S.D."/>
            <person name="Leang C."/>
            <person name="Jewett M.C."/>
            <person name="Kopke M."/>
        </authorList>
    </citation>
    <scope>NUCLEOTIDE SEQUENCE</scope>
    <source>
        <strain evidence="2">DJ015</strain>
    </source>
</reference>
<reference evidence="2" key="3">
    <citation type="submission" date="2020-04" db="EMBL/GenBank/DDBJ databases">
        <authorList>
            <person name="Brown S."/>
        </authorList>
    </citation>
    <scope>NUCLEOTIDE SEQUENCE</scope>
    <source>
        <strain evidence="2">DJ015</strain>
    </source>
</reference>
<dbReference type="EMBL" id="JABAGV010000028">
    <property type="protein sequence ID" value="MBC2475505.1"/>
    <property type="molecule type" value="Genomic_DNA"/>
</dbReference>
<gene>
    <name evidence="4" type="ORF">DFH45_002122</name>
    <name evidence="2" type="ORF">HGI39_12430</name>
    <name evidence="3" type="ORF">IS491_06410</name>
    <name evidence="1" type="ORF">LF65_05563</name>
</gene>
<proteinExistence type="predicted"/>
<reference evidence="5" key="1">
    <citation type="submission" date="2014-12" db="EMBL/GenBank/DDBJ databases">
        <title>Genome sequence of Clostridium beijerinckii strain 59B.</title>
        <authorList>
            <person name="Little G.T."/>
            <person name="Minton N.P."/>
        </authorList>
    </citation>
    <scope>NUCLEOTIDE SEQUENCE [LARGE SCALE GENOMIC DNA]</scope>
    <source>
        <strain evidence="5">59B</strain>
    </source>
</reference>
<sequence length="92" mass="10885">MNKKNIVEYLMNKTNDSTMYAKLLHDMEIAKMEINVARSMFNNVNDDKLIEVAIYSENVARKRYDYLLSIAREKGIRVEHNYVVENNVRIVE</sequence>